<dbReference type="AlphaFoldDB" id="A0A9W9YGR5"/>
<accession>A0A9W9YGR5</accession>
<evidence type="ECO:0000313" key="2">
    <source>
        <dbReference type="Proteomes" id="UP001163046"/>
    </source>
</evidence>
<organism evidence="1 2">
    <name type="scientific">Desmophyllum pertusum</name>
    <dbReference type="NCBI Taxonomy" id="174260"/>
    <lineage>
        <taxon>Eukaryota</taxon>
        <taxon>Metazoa</taxon>
        <taxon>Cnidaria</taxon>
        <taxon>Anthozoa</taxon>
        <taxon>Hexacorallia</taxon>
        <taxon>Scleractinia</taxon>
        <taxon>Caryophylliina</taxon>
        <taxon>Caryophylliidae</taxon>
        <taxon>Desmophyllum</taxon>
    </lineage>
</organism>
<keyword evidence="1" id="KW-0378">Hydrolase</keyword>
<gene>
    <name evidence="1" type="primary">DHX40_2</name>
    <name evidence="1" type="ORF">OS493_003251</name>
</gene>
<dbReference type="PANTHER" id="PTHR18934:SF271">
    <property type="entry name" value="ATP-DEPENDENT RNA HELICASE DHX40-RELATED"/>
    <property type="match status" value="1"/>
</dbReference>
<dbReference type="GO" id="GO:0034458">
    <property type="term" value="F:3'-5' RNA helicase activity"/>
    <property type="evidence" value="ECO:0007669"/>
    <property type="project" value="TreeGrafter"/>
</dbReference>
<keyword evidence="1" id="KW-0067">ATP-binding</keyword>
<keyword evidence="2" id="KW-1185">Reference proteome</keyword>
<dbReference type="EMBL" id="MU827778">
    <property type="protein sequence ID" value="KAJ7340499.1"/>
    <property type="molecule type" value="Genomic_DNA"/>
</dbReference>
<dbReference type="GO" id="GO:0003723">
    <property type="term" value="F:RNA binding"/>
    <property type="evidence" value="ECO:0007669"/>
    <property type="project" value="TreeGrafter"/>
</dbReference>
<sequence length="126" mass="14223">MTSSLNSLVAVPSLKFLVAAILSKNIFLDYVGVKDLQTPNYLKRAVETVMRIHLEEPPGDILVFLTGQEEIEHACDKLFETAEKVDYTHDVHYNEVEAMLILPLYGSMTTELQKEYLILPVHLCGT</sequence>
<dbReference type="Gene3D" id="3.40.50.300">
    <property type="entry name" value="P-loop containing nucleotide triphosphate hydrolases"/>
    <property type="match status" value="1"/>
</dbReference>
<dbReference type="GO" id="GO:0016787">
    <property type="term" value="F:hydrolase activity"/>
    <property type="evidence" value="ECO:0007669"/>
    <property type="project" value="UniProtKB-KW"/>
</dbReference>
<dbReference type="EC" id="3.6.4.13" evidence="1"/>
<proteinExistence type="predicted"/>
<dbReference type="OrthoDB" id="10253254at2759"/>
<comment type="caution">
    <text evidence="1">The sequence shown here is derived from an EMBL/GenBank/DDBJ whole genome shotgun (WGS) entry which is preliminary data.</text>
</comment>
<keyword evidence="1" id="KW-0347">Helicase</keyword>
<evidence type="ECO:0000313" key="1">
    <source>
        <dbReference type="EMBL" id="KAJ7340499.1"/>
    </source>
</evidence>
<dbReference type="PANTHER" id="PTHR18934">
    <property type="entry name" value="ATP-DEPENDENT RNA HELICASE"/>
    <property type="match status" value="1"/>
</dbReference>
<protein>
    <submittedName>
        <fullName evidence="1">ATP-dependent RNA helicase dhx40</fullName>
        <ecNumber evidence="1">3.6.4.13</ecNumber>
    </submittedName>
</protein>
<reference evidence="1" key="1">
    <citation type="submission" date="2023-01" db="EMBL/GenBank/DDBJ databases">
        <title>Genome assembly of the deep-sea coral Lophelia pertusa.</title>
        <authorList>
            <person name="Herrera S."/>
            <person name="Cordes E."/>
        </authorList>
    </citation>
    <scope>NUCLEOTIDE SEQUENCE</scope>
    <source>
        <strain evidence="1">USNM1676648</strain>
        <tissue evidence="1">Polyp</tissue>
    </source>
</reference>
<dbReference type="InterPro" id="IPR027417">
    <property type="entry name" value="P-loop_NTPase"/>
</dbReference>
<name>A0A9W9YGR5_9CNID</name>
<keyword evidence="1" id="KW-0547">Nucleotide-binding</keyword>
<dbReference type="Proteomes" id="UP001163046">
    <property type="component" value="Unassembled WGS sequence"/>
</dbReference>